<dbReference type="EMBL" id="JH971390">
    <property type="protein sequence ID" value="EKM79095.1"/>
    <property type="molecule type" value="Genomic_DNA"/>
</dbReference>
<dbReference type="RefSeq" id="XP_007329856.1">
    <property type="nucleotide sequence ID" value="XM_007329794.1"/>
</dbReference>
<feature type="transmembrane region" description="Helical" evidence="2">
    <location>
        <begin position="274"/>
        <end position="294"/>
    </location>
</feature>
<evidence type="ECO:0000256" key="1">
    <source>
        <dbReference type="SAM" id="MobiDB-lite"/>
    </source>
</evidence>
<name>K5XVD6_AGABU</name>
<dbReference type="KEGG" id="abp:AGABI1DRAFT128259"/>
<keyword evidence="2" id="KW-0812">Transmembrane</keyword>
<evidence type="ECO:0000313" key="4">
    <source>
        <dbReference type="Proteomes" id="UP000008493"/>
    </source>
</evidence>
<dbReference type="AlphaFoldDB" id="K5XVD6"/>
<reference evidence="4" key="1">
    <citation type="journal article" date="2012" name="Proc. Natl. Acad. Sci. U.S.A.">
        <title>Genome sequence of the button mushroom Agaricus bisporus reveals mechanisms governing adaptation to a humic-rich ecological niche.</title>
        <authorList>
            <person name="Morin E."/>
            <person name="Kohler A."/>
            <person name="Baker A.R."/>
            <person name="Foulongne-Oriol M."/>
            <person name="Lombard V."/>
            <person name="Nagy L.G."/>
            <person name="Ohm R.A."/>
            <person name="Patyshakuliyeva A."/>
            <person name="Brun A."/>
            <person name="Aerts A.L."/>
            <person name="Bailey A.M."/>
            <person name="Billette C."/>
            <person name="Coutinho P.M."/>
            <person name="Deakin G."/>
            <person name="Doddapaneni H."/>
            <person name="Floudas D."/>
            <person name="Grimwood J."/>
            <person name="Hilden K."/>
            <person name="Kuees U."/>
            <person name="LaButti K.M."/>
            <person name="Lapidus A."/>
            <person name="Lindquist E.A."/>
            <person name="Lucas S.M."/>
            <person name="Murat C."/>
            <person name="Riley R.W."/>
            <person name="Salamov A.A."/>
            <person name="Schmutz J."/>
            <person name="Subramanian V."/>
            <person name="Woesten H.A.B."/>
            <person name="Xu J."/>
            <person name="Eastwood D.C."/>
            <person name="Foster G.D."/>
            <person name="Sonnenberg A.S."/>
            <person name="Cullen D."/>
            <person name="de Vries R.P."/>
            <person name="Lundell T."/>
            <person name="Hibbett D.S."/>
            <person name="Henrissat B."/>
            <person name="Burton K.S."/>
            <person name="Kerrigan R.W."/>
            <person name="Challen M.P."/>
            <person name="Grigoriev I.V."/>
            <person name="Martin F."/>
        </authorList>
    </citation>
    <scope>NUCLEOTIDE SEQUENCE [LARGE SCALE GENOMIC DNA]</scope>
    <source>
        <strain evidence="4">JB137-S8 / ATCC MYA-4627 / FGSC 10392</strain>
    </source>
</reference>
<dbReference type="InParanoid" id="K5XVD6"/>
<feature type="region of interest" description="Disordered" evidence="1">
    <location>
        <begin position="1"/>
        <end position="39"/>
    </location>
</feature>
<protein>
    <submittedName>
        <fullName evidence="3">Uncharacterized protein</fullName>
    </submittedName>
</protein>
<keyword evidence="2" id="KW-1133">Transmembrane helix</keyword>
<organism evidence="3 4">
    <name type="scientific">Agaricus bisporus var. burnettii (strain JB137-S8 / ATCC MYA-4627 / FGSC 10392)</name>
    <name type="common">White button mushroom</name>
    <dbReference type="NCBI Taxonomy" id="597362"/>
    <lineage>
        <taxon>Eukaryota</taxon>
        <taxon>Fungi</taxon>
        <taxon>Dikarya</taxon>
        <taxon>Basidiomycota</taxon>
        <taxon>Agaricomycotina</taxon>
        <taxon>Agaricomycetes</taxon>
        <taxon>Agaricomycetidae</taxon>
        <taxon>Agaricales</taxon>
        <taxon>Agaricineae</taxon>
        <taxon>Agaricaceae</taxon>
        <taxon>Agaricus</taxon>
    </lineage>
</organism>
<accession>K5XVD6</accession>
<evidence type="ECO:0000256" key="2">
    <source>
        <dbReference type="SAM" id="Phobius"/>
    </source>
</evidence>
<dbReference type="Proteomes" id="UP000008493">
    <property type="component" value="Unassembled WGS sequence"/>
</dbReference>
<keyword evidence="2" id="KW-0472">Membrane</keyword>
<dbReference type="GeneID" id="18826787"/>
<dbReference type="HOGENOM" id="CLU_882690_0_0_1"/>
<feature type="transmembrane region" description="Helical" evidence="2">
    <location>
        <begin position="241"/>
        <end position="262"/>
    </location>
</feature>
<proteinExistence type="predicted"/>
<keyword evidence="4" id="KW-1185">Reference proteome</keyword>
<gene>
    <name evidence="3" type="ORF">AGABI1DRAFT_128259</name>
</gene>
<sequence length="315" mass="34824">MGSDGSYHFIPSSSSSEDVQRTPATGIPQSSTPKPRSEVFLPGQADISLFSGALRDVSLDFTGPRENKLSIAESRCFEMEHSPPFDNSPSGTPNVLKRRRNRASALDMFESPGAMPGSSASIEFHNSSPSLPRYRSNRMFVPPSPEADDSALQTSSPAPFVTREGETIKGTMRTVDDDAGEVVEDSTEMERLRYPLNQGLYSSLNFCPFLLFDRVRSYCCFTLHDWETFFDEIKEEWNQTALLATILLTTNCAFLAIFIFQAPVPTTHGSPEQIASYVSLTTGLFGLVLALAMYRHHKFRTPSSPAEILAIRGKT</sequence>
<evidence type="ECO:0000313" key="3">
    <source>
        <dbReference type="EMBL" id="EKM79095.1"/>
    </source>
</evidence>